<dbReference type="GO" id="GO:0016705">
    <property type="term" value="F:oxidoreductase activity, acting on paired donors, with incorporation or reduction of molecular oxygen"/>
    <property type="evidence" value="ECO:0007669"/>
    <property type="project" value="InterPro"/>
</dbReference>
<organism evidence="3 4">
    <name type="scientific">Frankia canadensis</name>
    <dbReference type="NCBI Taxonomy" id="1836972"/>
    <lineage>
        <taxon>Bacteria</taxon>
        <taxon>Bacillati</taxon>
        <taxon>Actinomycetota</taxon>
        <taxon>Actinomycetes</taxon>
        <taxon>Frankiales</taxon>
        <taxon>Frankiaceae</taxon>
        <taxon>Frankia</taxon>
    </lineage>
</organism>
<evidence type="ECO:0000313" key="3">
    <source>
        <dbReference type="EMBL" id="SNQ47793.1"/>
    </source>
</evidence>
<keyword evidence="3" id="KW-0503">Monooxygenase</keyword>
<dbReference type="EMBL" id="FZMO01000113">
    <property type="protein sequence ID" value="SNQ47793.1"/>
    <property type="molecule type" value="Genomic_DNA"/>
</dbReference>
<dbReference type="InterPro" id="IPR011251">
    <property type="entry name" value="Luciferase-like_dom"/>
</dbReference>
<dbReference type="AlphaFoldDB" id="A0A2I2KQ47"/>
<dbReference type="Proteomes" id="UP000234331">
    <property type="component" value="Unassembled WGS sequence"/>
</dbReference>
<keyword evidence="1" id="KW-0560">Oxidoreductase</keyword>
<keyword evidence="4" id="KW-1185">Reference proteome</keyword>
<dbReference type="InterPro" id="IPR019910">
    <property type="entry name" value="Lucif-like_OxRdtase_MSMEG_4879"/>
</dbReference>
<evidence type="ECO:0000256" key="1">
    <source>
        <dbReference type="ARBA" id="ARBA00023002"/>
    </source>
</evidence>
<reference evidence="3 4" key="1">
    <citation type="submission" date="2017-06" db="EMBL/GenBank/DDBJ databases">
        <authorList>
            <person name="Kim H.J."/>
            <person name="Triplett B.A."/>
        </authorList>
    </citation>
    <scope>NUCLEOTIDE SEQUENCE [LARGE SCALE GENOMIC DNA]</scope>
    <source>
        <strain evidence="3">FRACA_ARgP5</strain>
    </source>
</reference>
<dbReference type="NCBIfam" id="TIGR03564">
    <property type="entry name" value="F420_MSMEG_4879"/>
    <property type="match status" value="1"/>
</dbReference>
<sequence>MLGAMIRIGVNLAAGLGTPGTGNLVDDLTGVARTIAAAGVRTVWLPQGYGYDALGVLTAIARQVPDIELGTSVVVVQPRHPRVLAAQALTAQAAAHGRLTLGLGVSHPGLLEVYGQPFHRPVAALRTHLDTLLPILAGRRVPGASGPGSDAADSAVPGATDRVPVLLGALGPAMLRLAGERAQGTITFLAGPRTIGEHVVPLISAAAREAGRPAPRVVVGLPVVVTSTPDRIRAELNAAYGDLARLPSYRAALDRDGLAEPGAIAVAGDEDTVVDQLAAYATLGATDALVSLVGTAAERARTLRLLGAVGSTPHA</sequence>
<dbReference type="GO" id="GO:0004497">
    <property type="term" value="F:monooxygenase activity"/>
    <property type="evidence" value="ECO:0007669"/>
    <property type="project" value="UniProtKB-KW"/>
</dbReference>
<dbReference type="Gene3D" id="3.20.20.30">
    <property type="entry name" value="Luciferase-like domain"/>
    <property type="match status" value="1"/>
</dbReference>
<evidence type="ECO:0000259" key="2">
    <source>
        <dbReference type="Pfam" id="PF00296"/>
    </source>
</evidence>
<dbReference type="InterPro" id="IPR050564">
    <property type="entry name" value="F420-G6PD/mer"/>
</dbReference>
<protein>
    <submittedName>
        <fullName evidence="3">Monooxygenase</fullName>
    </submittedName>
</protein>
<feature type="domain" description="Luciferase-like" evidence="2">
    <location>
        <begin position="12"/>
        <end position="286"/>
    </location>
</feature>
<evidence type="ECO:0000313" key="4">
    <source>
        <dbReference type="Proteomes" id="UP000234331"/>
    </source>
</evidence>
<proteinExistence type="predicted"/>
<dbReference type="Pfam" id="PF00296">
    <property type="entry name" value="Bac_luciferase"/>
    <property type="match status" value="1"/>
</dbReference>
<dbReference type="InterPro" id="IPR036661">
    <property type="entry name" value="Luciferase-like_sf"/>
</dbReference>
<gene>
    <name evidence="3" type="ORF">FRACA_200031</name>
</gene>
<dbReference type="SUPFAM" id="SSF51679">
    <property type="entry name" value="Bacterial luciferase-like"/>
    <property type="match status" value="1"/>
</dbReference>
<dbReference type="PANTHER" id="PTHR43244">
    <property type="match status" value="1"/>
</dbReference>
<dbReference type="PANTHER" id="PTHR43244:SF1">
    <property type="entry name" value="5,10-METHYLENETETRAHYDROMETHANOPTERIN REDUCTASE"/>
    <property type="match status" value="1"/>
</dbReference>
<name>A0A2I2KQ47_9ACTN</name>
<dbReference type="CDD" id="cd01097">
    <property type="entry name" value="Tetrahydromethanopterin_reductase"/>
    <property type="match status" value="1"/>
</dbReference>
<accession>A0A2I2KQ47</accession>